<feature type="transmembrane region" description="Helical" evidence="5">
    <location>
        <begin position="70"/>
        <end position="92"/>
    </location>
</feature>
<dbReference type="SUPFAM" id="SSF158442">
    <property type="entry name" value="DsbB-like"/>
    <property type="match status" value="1"/>
</dbReference>
<keyword evidence="2 5" id="KW-0812">Transmembrane</keyword>
<feature type="transmembrane region" description="Helical" evidence="5">
    <location>
        <begin position="138"/>
        <end position="160"/>
    </location>
</feature>
<evidence type="ECO:0000256" key="2">
    <source>
        <dbReference type="ARBA" id="ARBA00022692"/>
    </source>
</evidence>
<evidence type="ECO:0000313" key="7">
    <source>
        <dbReference type="Proteomes" id="UP001431634"/>
    </source>
</evidence>
<evidence type="ECO:0000256" key="4">
    <source>
        <dbReference type="ARBA" id="ARBA00023136"/>
    </source>
</evidence>
<evidence type="ECO:0000256" key="1">
    <source>
        <dbReference type="ARBA" id="ARBA00004141"/>
    </source>
</evidence>
<dbReference type="EMBL" id="JASBAO010000001">
    <property type="protein sequence ID" value="MDI2090880.1"/>
    <property type="molecule type" value="Genomic_DNA"/>
</dbReference>
<reference evidence="6" key="1">
    <citation type="submission" date="2023-05" db="EMBL/GenBank/DDBJ databases">
        <title>Whole genome sequence of Commensalibacter sp.</title>
        <authorList>
            <person name="Charoenyingcharoen P."/>
            <person name="Yukphan P."/>
        </authorList>
    </citation>
    <scope>NUCLEOTIDE SEQUENCE</scope>
    <source>
        <strain evidence="6">TBRC 16381</strain>
    </source>
</reference>
<keyword evidence="3 5" id="KW-1133">Transmembrane helix</keyword>
<keyword evidence="4 5" id="KW-0472">Membrane</keyword>
<dbReference type="RefSeq" id="WP_281447999.1">
    <property type="nucleotide sequence ID" value="NZ_JASBAO010000001.1"/>
</dbReference>
<evidence type="ECO:0000256" key="3">
    <source>
        <dbReference type="ARBA" id="ARBA00022989"/>
    </source>
</evidence>
<accession>A0ABT6Q1J3</accession>
<organism evidence="6 7">
    <name type="scientific">Commensalibacter oyaizuii</name>
    <dbReference type="NCBI Taxonomy" id="3043873"/>
    <lineage>
        <taxon>Bacteria</taxon>
        <taxon>Pseudomonadati</taxon>
        <taxon>Pseudomonadota</taxon>
        <taxon>Alphaproteobacteria</taxon>
        <taxon>Acetobacterales</taxon>
        <taxon>Acetobacteraceae</taxon>
    </lineage>
</organism>
<feature type="transmembrane region" description="Helical" evidence="5">
    <location>
        <begin position="12"/>
        <end position="35"/>
    </location>
</feature>
<dbReference type="Pfam" id="PF02600">
    <property type="entry name" value="DsbB"/>
    <property type="match status" value="1"/>
</dbReference>
<comment type="subcellular location">
    <subcellularLocation>
        <location evidence="1">Membrane</location>
        <topology evidence="1">Multi-pass membrane protein</topology>
    </subcellularLocation>
</comment>
<evidence type="ECO:0000313" key="6">
    <source>
        <dbReference type="EMBL" id="MDI2090880.1"/>
    </source>
</evidence>
<sequence length="172" mass="19843">MFRHREQPIRFILGMMMIISGLVALIMAWFFQNIWNMAPCGLCLLERWPYRILILFGIFVFIVKNRFIGLIFNLAALVLLASLALSFLHIGVEQGWWPSPLPECYSISSHVQDLNARFMSMPDRPSKPCDIASYLFDWLPISLTMLNGLYSLVLFIAIIVGTRMRHRPSSFS</sequence>
<gene>
    <name evidence="6" type="ORF">QJV27_05770</name>
</gene>
<dbReference type="InterPro" id="IPR003752">
    <property type="entry name" value="DiS_bond_form_DsbB/BdbC"/>
</dbReference>
<proteinExistence type="predicted"/>
<keyword evidence="7" id="KW-1185">Reference proteome</keyword>
<dbReference type="Gene3D" id="1.20.1550.10">
    <property type="entry name" value="DsbB-like"/>
    <property type="match status" value="1"/>
</dbReference>
<protein>
    <submittedName>
        <fullName evidence="6">Disulfide bond formation protein B</fullName>
    </submittedName>
</protein>
<dbReference type="InterPro" id="IPR023380">
    <property type="entry name" value="DsbB-like_sf"/>
</dbReference>
<dbReference type="Proteomes" id="UP001431634">
    <property type="component" value="Unassembled WGS sequence"/>
</dbReference>
<comment type="caution">
    <text evidence="6">The sequence shown here is derived from an EMBL/GenBank/DDBJ whole genome shotgun (WGS) entry which is preliminary data.</text>
</comment>
<name>A0ABT6Q1J3_9PROT</name>
<evidence type="ECO:0000256" key="5">
    <source>
        <dbReference type="SAM" id="Phobius"/>
    </source>
</evidence>
<feature type="transmembrane region" description="Helical" evidence="5">
    <location>
        <begin position="47"/>
        <end position="63"/>
    </location>
</feature>